<dbReference type="Proteomes" id="UP000824108">
    <property type="component" value="Unassembled WGS sequence"/>
</dbReference>
<evidence type="ECO:0000256" key="2">
    <source>
        <dbReference type="ARBA" id="ARBA00022801"/>
    </source>
</evidence>
<evidence type="ECO:0000256" key="4">
    <source>
        <dbReference type="RuleBase" id="RU361187"/>
    </source>
</evidence>
<dbReference type="Gene3D" id="2.115.10.20">
    <property type="entry name" value="Glycosyl hydrolase domain, family 43"/>
    <property type="match status" value="3"/>
</dbReference>
<keyword evidence="3 4" id="KW-0326">Glycosidase</keyword>
<evidence type="ECO:0000313" key="5">
    <source>
        <dbReference type="EMBL" id="HIZ91411.1"/>
    </source>
</evidence>
<evidence type="ECO:0000313" key="6">
    <source>
        <dbReference type="Proteomes" id="UP000824108"/>
    </source>
</evidence>
<dbReference type="PANTHER" id="PTHR35279:SF1">
    <property type="entry name" value="ARABINANASE_LEVANSUCRASE_INVERTASE"/>
    <property type="match status" value="1"/>
</dbReference>
<dbReference type="SUPFAM" id="SSF75005">
    <property type="entry name" value="Arabinanase/levansucrase/invertase"/>
    <property type="match status" value="1"/>
</dbReference>
<protein>
    <submittedName>
        <fullName evidence="5">Family 43 glycosylhydrolase</fullName>
    </submittedName>
</protein>
<evidence type="ECO:0000256" key="3">
    <source>
        <dbReference type="ARBA" id="ARBA00023295"/>
    </source>
</evidence>
<dbReference type="PANTHER" id="PTHR35279">
    <property type="match status" value="1"/>
</dbReference>
<sequence length="326" mass="36620">MNIRILLLLFALCLPILGQAQNKRMMFGDTSTRGVPFSKDPHVVKFNGRYLLYYSLPGKLDAPKSIWTIGIAESHDLVNWKKVGEISPDPNAKYEANGLCAPGALVKDGKVHLFYQTYGNGPKDAICHAISSDGIHFQRDATNPIFHPTGDWNCGRAIDAEVCEFKGRYFLYFATRDKDFEIQMQGVAVAPSNTDFSREDWTLAVDSAILRPFYPWEGKCIEGASIAKKGEKLFMFYAGAYNNAPQQIGVAVSEDGITWKRLSKEPFLRNGKPGEWNSSESGHPHIFTDTDGRTYLFYQGNNDHGKSWLITQQEVVWPNDKPVLKN</sequence>
<proteinExistence type="inferred from homology"/>
<comment type="similarity">
    <text evidence="1 4">Belongs to the glycosyl hydrolase 43 family.</text>
</comment>
<comment type="caution">
    <text evidence="5">The sequence shown here is derived from an EMBL/GenBank/DDBJ whole genome shotgun (WGS) entry which is preliminary data.</text>
</comment>
<dbReference type="Pfam" id="PF04616">
    <property type="entry name" value="Glyco_hydro_43"/>
    <property type="match status" value="1"/>
</dbReference>
<reference evidence="5" key="1">
    <citation type="journal article" date="2021" name="PeerJ">
        <title>Extensive microbial diversity within the chicken gut microbiome revealed by metagenomics and culture.</title>
        <authorList>
            <person name="Gilroy R."/>
            <person name="Ravi A."/>
            <person name="Getino M."/>
            <person name="Pursley I."/>
            <person name="Horton D.L."/>
            <person name="Alikhan N.F."/>
            <person name="Baker D."/>
            <person name="Gharbi K."/>
            <person name="Hall N."/>
            <person name="Watson M."/>
            <person name="Adriaenssens E.M."/>
            <person name="Foster-Nyarko E."/>
            <person name="Jarju S."/>
            <person name="Secka A."/>
            <person name="Antonio M."/>
            <person name="Oren A."/>
            <person name="Chaudhuri R.R."/>
            <person name="La Ragione R."/>
            <person name="Hildebrand F."/>
            <person name="Pallen M.J."/>
        </authorList>
    </citation>
    <scope>NUCLEOTIDE SEQUENCE</scope>
    <source>
        <strain evidence="5">CHK118-2852</strain>
    </source>
</reference>
<evidence type="ECO:0000256" key="1">
    <source>
        <dbReference type="ARBA" id="ARBA00009865"/>
    </source>
</evidence>
<keyword evidence="2 4" id="KW-0378">Hydrolase</keyword>
<accession>A0A9D2GY97</accession>
<reference evidence="5" key="2">
    <citation type="submission" date="2021-04" db="EMBL/GenBank/DDBJ databases">
        <authorList>
            <person name="Gilroy R."/>
        </authorList>
    </citation>
    <scope>NUCLEOTIDE SEQUENCE</scope>
    <source>
        <strain evidence="5">CHK118-2852</strain>
    </source>
</reference>
<dbReference type="InterPro" id="IPR006710">
    <property type="entry name" value="Glyco_hydro_43"/>
</dbReference>
<organism evidence="5 6">
    <name type="scientific">Candidatus Bacteroides merdavium</name>
    <dbReference type="NCBI Taxonomy" id="2838472"/>
    <lineage>
        <taxon>Bacteria</taxon>
        <taxon>Pseudomonadati</taxon>
        <taxon>Bacteroidota</taxon>
        <taxon>Bacteroidia</taxon>
        <taxon>Bacteroidales</taxon>
        <taxon>Bacteroidaceae</taxon>
        <taxon>Bacteroides</taxon>
    </lineage>
</organism>
<dbReference type="GO" id="GO:0005975">
    <property type="term" value="P:carbohydrate metabolic process"/>
    <property type="evidence" value="ECO:0007669"/>
    <property type="project" value="InterPro"/>
</dbReference>
<dbReference type="EMBL" id="DXAV01000041">
    <property type="protein sequence ID" value="HIZ91411.1"/>
    <property type="molecule type" value="Genomic_DNA"/>
</dbReference>
<dbReference type="AlphaFoldDB" id="A0A9D2GY97"/>
<dbReference type="GO" id="GO:0004553">
    <property type="term" value="F:hydrolase activity, hydrolyzing O-glycosyl compounds"/>
    <property type="evidence" value="ECO:0007669"/>
    <property type="project" value="InterPro"/>
</dbReference>
<dbReference type="InterPro" id="IPR023296">
    <property type="entry name" value="Glyco_hydro_beta-prop_sf"/>
</dbReference>
<gene>
    <name evidence="5" type="ORF">H9807_04755</name>
</gene>
<name>A0A9D2GY97_9BACE</name>